<evidence type="ECO:0000313" key="1">
    <source>
        <dbReference type="EMBL" id="RST60150.1"/>
    </source>
</evidence>
<dbReference type="EMBL" id="QYTW02000006">
    <property type="protein sequence ID" value="RST60150.1"/>
    <property type="molecule type" value="Genomic_DNA"/>
</dbReference>
<gene>
    <name evidence="1" type="ORF">D5F11_008820</name>
</gene>
<dbReference type="Gene3D" id="3.10.20.480">
    <property type="entry name" value="Antirestriction protein ArdA, domain 1"/>
    <property type="match status" value="1"/>
</dbReference>
<dbReference type="OrthoDB" id="944647at2"/>
<dbReference type="InterPro" id="IPR041895">
    <property type="entry name" value="ArdA_dom1"/>
</dbReference>
<sequence length="185" mass="21159">MTNYKINIWVGNLGKYNEGKLVGDWFTLPHDVSDIMQTIGVADGTEYEEWEIFDYEKHPFVNIGRYSSIGTLNELAELIQDLSEEQLEIVRVLMEQNVLGSDTAEHVKEAIEVVKSGEGTVYSVIRGYNSYKELAEMIAVESGLITEDNPLYGYIDFELYANKHLFLHTTHYPVKDGVYVEWLHG</sequence>
<reference evidence="1 2" key="1">
    <citation type="submission" date="2018-12" db="EMBL/GenBank/DDBJ databases">
        <authorList>
            <person name="Sun L."/>
            <person name="Chen Z."/>
        </authorList>
    </citation>
    <scope>NUCLEOTIDE SEQUENCE [LARGE SCALE GENOMIC DNA]</scope>
    <source>
        <strain evidence="1 2">LMG 29736</strain>
    </source>
</reference>
<name>A0A429X9S7_SIMTE</name>
<dbReference type="Pfam" id="PF07275">
    <property type="entry name" value="ArdA"/>
    <property type="match status" value="1"/>
</dbReference>
<dbReference type="Proteomes" id="UP000287296">
    <property type="component" value="Unassembled WGS sequence"/>
</dbReference>
<dbReference type="InterPro" id="IPR009899">
    <property type="entry name" value="ArdA"/>
</dbReference>
<organism evidence="1 2">
    <name type="scientific">Siminovitchia terrae</name>
    <name type="common">Bacillus terrae</name>
    <dbReference type="NCBI Taxonomy" id="1914933"/>
    <lineage>
        <taxon>Bacteria</taxon>
        <taxon>Bacillati</taxon>
        <taxon>Bacillota</taxon>
        <taxon>Bacilli</taxon>
        <taxon>Bacillales</taxon>
        <taxon>Bacillaceae</taxon>
        <taxon>Siminovitchia</taxon>
    </lineage>
</organism>
<comment type="caution">
    <text evidence="1">The sequence shown here is derived from an EMBL/GenBank/DDBJ whole genome shotgun (WGS) entry which is preliminary data.</text>
</comment>
<dbReference type="RefSeq" id="WP_120117207.1">
    <property type="nucleotide sequence ID" value="NZ_QYTW02000006.1"/>
</dbReference>
<proteinExistence type="predicted"/>
<accession>A0A429X9S7</accession>
<protein>
    <submittedName>
        <fullName evidence="1">Antirestriction protein ArdA</fullName>
    </submittedName>
</protein>
<evidence type="ECO:0000313" key="2">
    <source>
        <dbReference type="Proteomes" id="UP000287296"/>
    </source>
</evidence>
<dbReference type="AlphaFoldDB" id="A0A429X9S7"/>